<gene>
    <name evidence="10" type="ORF">E9232_002918</name>
</gene>
<dbReference type="GO" id="GO:0046316">
    <property type="term" value="F:gluconokinase activity"/>
    <property type="evidence" value="ECO:0007669"/>
    <property type="project" value="UniProtKB-EC"/>
</dbReference>
<dbReference type="InterPro" id="IPR027417">
    <property type="entry name" value="P-loop_NTPase"/>
</dbReference>
<dbReference type="EMBL" id="JAVDPW010000005">
    <property type="protein sequence ID" value="MDR6290392.1"/>
    <property type="molecule type" value="Genomic_DNA"/>
</dbReference>
<dbReference type="PANTHER" id="PTHR43442">
    <property type="entry name" value="GLUCONOKINASE-RELATED"/>
    <property type="match status" value="1"/>
</dbReference>
<evidence type="ECO:0000256" key="9">
    <source>
        <dbReference type="RuleBase" id="RU363066"/>
    </source>
</evidence>
<evidence type="ECO:0000256" key="2">
    <source>
        <dbReference type="ARBA" id="ARBA00008420"/>
    </source>
</evidence>
<comment type="similarity">
    <text evidence="2 9">Belongs to the gluconokinase GntK/GntV family.</text>
</comment>
<accession>A0ABU1JP46</accession>
<dbReference type="EC" id="2.7.1.12" evidence="3 9"/>
<dbReference type="PANTHER" id="PTHR43442:SF3">
    <property type="entry name" value="GLUCONOKINASE-RELATED"/>
    <property type="match status" value="1"/>
</dbReference>
<evidence type="ECO:0000256" key="5">
    <source>
        <dbReference type="ARBA" id="ARBA00022741"/>
    </source>
</evidence>
<keyword evidence="5 9" id="KW-0547">Nucleotide-binding</keyword>
<evidence type="ECO:0000256" key="7">
    <source>
        <dbReference type="ARBA" id="ARBA00022840"/>
    </source>
</evidence>
<evidence type="ECO:0000256" key="1">
    <source>
        <dbReference type="ARBA" id="ARBA00004761"/>
    </source>
</evidence>
<dbReference type="SUPFAM" id="SSF52540">
    <property type="entry name" value="P-loop containing nucleoside triphosphate hydrolases"/>
    <property type="match status" value="1"/>
</dbReference>
<organism evidence="10 11">
    <name type="scientific">Inquilinus ginsengisoli</name>
    <dbReference type="NCBI Taxonomy" id="363840"/>
    <lineage>
        <taxon>Bacteria</taxon>
        <taxon>Pseudomonadati</taxon>
        <taxon>Pseudomonadota</taxon>
        <taxon>Alphaproteobacteria</taxon>
        <taxon>Rhodospirillales</taxon>
        <taxon>Rhodospirillaceae</taxon>
        <taxon>Inquilinus</taxon>
    </lineage>
</organism>
<sequence>MAADRPDPESRGSGHAIPPGVAIVMGVSGSGKTTIGKQLARRMGGIFADADSFHPPANIEKMKAGHPLTDADRWPWLDAMAEQITRWLAEGQPAVLACSALKRVYRDRLVAGRPQVAFLYLSGSEAVIATRLANRRGHFMPPALLRSQFETLEPPGPDERVVTVDIRHPPRRIIDIATRRFGLPPQQPKPPAG</sequence>
<evidence type="ECO:0000313" key="11">
    <source>
        <dbReference type="Proteomes" id="UP001262410"/>
    </source>
</evidence>
<comment type="pathway">
    <text evidence="1">Carbohydrate acid metabolism.</text>
</comment>
<dbReference type="Proteomes" id="UP001262410">
    <property type="component" value="Unassembled WGS sequence"/>
</dbReference>
<keyword evidence="11" id="KW-1185">Reference proteome</keyword>
<evidence type="ECO:0000256" key="3">
    <source>
        <dbReference type="ARBA" id="ARBA00012054"/>
    </source>
</evidence>
<keyword evidence="6 9" id="KW-0418">Kinase</keyword>
<dbReference type="InterPro" id="IPR006001">
    <property type="entry name" value="Therm_gnt_kin"/>
</dbReference>
<dbReference type="CDD" id="cd02021">
    <property type="entry name" value="GntK"/>
    <property type="match status" value="1"/>
</dbReference>
<keyword evidence="4 9" id="KW-0808">Transferase</keyword>
<reference evidence="10 11" key="1">
    <citation type="submission" date="2023-07" db="EMBL/GenBank/DDBJ databases">
        <title>Sorghum-associated microbial communities from plants grown in Nebraska, USA.</title>
        <authorList>
            <person name="Schachtman D."/>
        </authorList>
    </citation>
    <scope>NUCLEOTIDE SEQUENCE [LARGE SCALE GENOMIC DNA]</scope>
    <source>
        <strain evidence="10 11">584</strain>
    </source>
</reference>
<evidence type="ECO:0000256" key="8">
    <source>
        <dbReference type="ARBA" id="ARBA00048090"/>
    </source>
</evidence>
<dbReference type="NCBIfam" id="TIGR01313">
    <property type="entry name" value="therm_gnt_kin"/>
    <property type="match status" value="1"/>
</dbReference>
<protein>
    <recommendedName>
        <fullName evidence="3 9">Gluconokinase</fullName>
        <ecNumber evidence="3 9">2.7.1.12</ecNumber>
    </recommendedName>
</protein>
<dbReference type="RefSeq" id="WP_309794861.1">
    <property type="nucleotide sequence ID" value="NZ_JAVDPW010000005.1"/>
</dbReference>
<evidence type="ECO:0000313" key="10">
    <source>
        <dbReference type="EMBL" id="MDR6290392.1"/>
    </source>
</evidence>
<comment type="catalytic activity">
    <reaction evidence="8 9">
        <text>D-gluconate + ATP = 6-phospho-D-gluconate + ADP + H(+)</text>
        <dbReference type="Rhea" id="RHEA:19433"/>
        <dbReference type="ChEBI" id="CHEBI:15378"/>
        <dbReference type="ChEBI" id="CHEBI:18391"/>
        <dbReference type="ChEBI" id="CHEBI:30616"/>
        <dbReference type="ChEBI" id="CHEBI:58759"/>
        <dbReference type="ChEBI" id="CHEBI:456216"/>
        <dbReference type="EC" id="2.7.1.12"/>
    </reaction>
</comment>
<evidence type="ECO:0000256" key="6">
    <source>
        <dbReference type="ARBA" id="ARBA00022777"/>
    </source>
</evidence>
<dbReference type="Pfam" id="PF13671">
    <property type="entry name" value="AAA_33"/>
    <property type="match status" value="1"/>
</dbReference>
<evidence type="ECO:0000256" key="4">
    <source>
        <dbReference type="ARBA" id="ARBA00022679"/>
    </source>
</evidence>
<comment type="caution">
    <text evidence="10">The sequence shown here is derived from an EMBL/GenBank/DDBJ whole genome shotgun (WGS) entry which is preliminary data.</text>
</comment>
<proteinExistence type="inferred from homology"/>
<dbReference type="Gene3D" id="3.40.50.300">
    <property type="entry name" value="P-loop containing nucleotide triphosphate hydrolases"/>
    <property type="match status" value="1"/>
</dbReference>
<name>A0ABU1JP46_9PROT</name>
<keyword evidence="7 9" id="KW-0067">ATP-binding</keyword>